<dbReference type="eggNOG" id="COG0471">
    <property type="taxonomic scope" value="Bacteria"/>
</dbReference>
<evidence type="ECO:0000256" key="2">
    <source>
        <dbReference type="ARBA" id="ARBA00022692"/>
    </source>
</evidence>
<gene>
    <name evidence="6" type="ORF">HMPREF0663_11003</name>
</gene>
<name>E7RPA2_9BACT</name>
<feature type="transmembrane region" description="Helical" evidence="5">
    <location>
        <begin position="397"/>
        <end position="415"/>
    </location>
</feature>
<dbReference type="GO" id="GO:0005886">
    <property type="term" value="C:plasma membrane"/>
    <property type="evidence" value="ECO:0007669"/>
    <property type="project" value="TreeGrafter"/>
</dbReference>
<keyword evidence="2 5" id="KW-0812">Transmembrane</keyword>
<feature type="transmembrane region" description="Helical" evidence="5">
    <location>
        <begin position="70"/>
        <end position="89"/>
    </location>
</feature>
<evidence type="ECO:0000256" key="4">
    <source>
        <dbReference type="ARBA" id="ARBA00023136"/>
    </source>
</evidence>
<dbReference type="STRING" id="28134.SAMN05444288_1832"/>
<protein>
    <submittedName>
        <fullName evidence="6">Transporter, DASS family</fullName>
    </submittedName>
</protein>
<evidence type="ECO:0000256" key="5">
    <source>
        <dbReference type="SAM" id="Phobius"/>
    </source>
</evidence>
<feature type="transmembrane region" description="Helical" evidence="5">
    <location>
        <begin position="152"/>
        <end position="170"/>
    </location>
</feature>
<dbReference type="PANTHER" id="PTHR10283:SF92">
    <property type="entry name" value="LOW-AFFINITY PHOSPHATE TRANSPORTER PHO91"/>
    <property type="match status" value="1"/>
</dbReference>
<proteinExistence type="predicted"/>
<dbReference type="InterPro" id="IPR001898">
    <property type="entry name" value="SLC13A/DASS"/>
</dbReference>
<feature type="transmembrane region" description="Helical" evidence="5">
    <location>
        <begin position="371"/>
        <end position="391"/>
    </location>
</feature>
<comment type="subcellular location">
    <subcellularLocation>
        <location evidence="1">Membrane</location>
        <topology evidence="1">Multi-pass membrane protein</topology>
    </subcellularLocation>
</comment>
<feature type="transmembrane region" description="Helical" evidence="5">
    <location>
        <begin position="47"/>
        <end position="63"/>
    </location>
</feature>
<dbReference type="EMBL" id="AEPE02000003">
    <property type="protein sequence ID" value="EFZ37545.1"/>
    <property type="molecule type" value="Genomic_DNA"/>
</dbReference>
<feature type="transmembrane region" description="Helical" evidence="5">
    <location>
        <begin position="338"/>
        <end position="359"/>
    </location>
</feature>
<dbReference type="NCBIfam" id="TIGR00785">
    <property type="entry name" value="dass"/>
    <property type="match status" value="1"/>
</dbReference>
<feature type="transmembrane region" description="Helical" evidence="5">
    <location>
        <begin position="316"/>
        <end position="332"/>
    </location>
</feature>
<organism evidence="6 7">
    <name type="scientific">Hoylesella oralis ATCC 33269</name>
    <dbReference type="NCBI Taxonomy" id="873533"/>
    <lineage>
        <taxon>Bacteria</taxon>
        <taxon>Pseudomonadati</taxon>
        <taxon>Bacteroidota</taxon>
        <taxon>Bacteroidia</taxon>
        <taxon>Bacteroidales</taxon>
        <taxon>Prevotellaceae</taxon>
        <taxon>Hoylesella</taxon>
    </lineage>
</organism>
<feature type="transmembrane region" description="Helical" evidence="5">
    <location>
        <begin position="465"/>
        <end position="485"/>
    </location>
</feature>
<dbReference type="CDD" id="cd01115">
    <property type="entry name" value="SLC13_permease"/>
    <property type="match status" value="1"/>
</dbReference>
<comment type="caution">
    <text evidence="6">The sequence shown here is derived from an EMBL/GenBank/DDBJ whole genome shotgun (WGS) entry which is preliminary data.</text>
</comment>
<feature type="transmembrane region" description="Helical" evidence="5">
    <location>
        <begin position="244"/>
        <end position="264"/>
    </location>
</feature>
<dbReference type="HOGENOM" id="CLU_005170_0_2_10"/>
<evidence type="ECO:0000256" key="1">
    <source>
        <dbReference type="ARBA" id="ARBA00004141"/>
    </source>
</evidence>
<dbReference type="Pfam" id="PF00939">
    <property type="entry name" value="Na_sulph_symp"/>
    <property type="match status" value="1"/>
</dbReference>
<keyword evidence="4 5" id="KW-0472">Membrane</keyword>
<evidence type="ECO:0000313" key="6">
    <source>
        <dbReference type="EMBL" id="EFZ37545.1"/>
    </source>
</evidence>
<feature type="transmembrane region" description="Helical" evidence="5">
    <location>
        <begin position="18"/>
        <end position="35"/>
    </location>
</feature>
<feature type="transmembrane region" description="Helical" evidence="5">
    <location>
        <begin position="284"/>
        <end position="304"/>
    </location>
</feature>
<dbReference type="PANTHER" id="PTHR10283">
    <property type="entry name" value="SOLUTE CARRIER FAMILY 13 MEMBER"/>
    <property type="match status" value="1"/>
</dbReference>
<keyword evidence="3 5" id="KW-1133">Transmembrane helix</keyword>
<dbReference type="AlphaFoldDB" id="E7RPA2"/>
<dbReference type="Proteomes" id="UP000005580">
    <property type="component" value="Unassembled WGS sequence"/>
</dbReference>
<dbReference type="GO" id="GO:0005315">
    <property type="term" value="F:phosphate transmembrane transporter activity"/>
    <property type="evidence" value="ECO:0007669"/>
    <property type="project" value="TreeGrafter"/>
</dbReference>
<keyword evidence="7" id="KW-1185">Reference proteome</keyword>
<feature type="transmembrane region" description="Helical" evidence="5">
    <location>
        <begin position="427"/>
        <end position="445"/>
    </location>
</feature>
<sequence length="491" mass="52511">MTEERGNVLTNHFEMKKLIELVCIIIVTAIVWNLPTSVFDIDGLTVVQQRIIAIFVFATLTWLTEAIPAWATSLAIITVMCLTVSNNSISFFKGDEDDIFGKLLSSKDIMATFANPVIMLFLGGFILAIAATKSGLDVLLAKNLIRPFGQKSENVLLGFLLITGIFSMFVSNTATAAMMLTFLTPVFAALPANGKGRTALTMSIPIAANLGGMATPIGTPPNAIALQALNDPAGLNMGIDFGEWMAFMFPLVILLLFISWRLILRFFPFTQKTIHLEIEGEIHHGWRMWVVSGTFILTILLWLIPSKITGIDSNTVAMIPMGIFAITGVITAKDLQAINWSVIWMVAGGFALGLGMNGSGLADRAIESIPFGSWSPIAILIISGFICYFLSNFISNTATAALLVPILAVVCTGMGNSLNAIGGTSTILIGIALAASSAMCLPISTPPNAIAYSTGLIKQNDMLKAGLTVGVISMIIGYVVLFFVGESHFLG</sequence>
<dbReference type="RefSeq" id="WP_004368228.1">
    <property type="nucleotide sequence ID" value="NZ_GL833116.1"/>
</dbReference>
<evidence type="ECO:0000256" key="3">
    <source>
        <dbReference type="ARBA" id="ARBA00022989"/>
    </source>
</evidence>
<reference evidence="6" key="1">
    <citation type="submission" date="2011-01" db="EMBL/GenBank/DDBJ databases">
        <authorList>
            <person name="Muzny D."/>
            <person name="Qin X."/>
            <person name="Buhay C."/>
            <person name="Dugan-Rocha S."/>
            <person name="Ding Y."/>
            <person name="Chen G."/>
            <person name="Hawes A."/>
            <person name="Holder M."/>
            <person name="Jhangiani S."/>
            <person name="Johnson A."/>
            <person name="Khan Z."/>
            <person name="Li Z."/>
            <person name="Liu W."/>
            <person name="Liu X."/>
            <person name="Perez L."/>
            <person name="Shen H."/>
            <person name="Wang Q."/>
            <person name="Watt J."/>
            <person name="Xi L."/>
            <person name="Xin Y."/>
            <person name="Zhou J."/>
            <person name="Deng J."/>
            <person name="Jiang H."/>
            <person name="Liu Y."/>
            <person name="Qu J."/>
            <person name="Song X.-Z."/>
            <person name="Zhang L."/>
            <person name="Villasana D."/>
            <person name="Johnson A."/>
            <person name="Liu J."/>
            <person name="Liyanage D."/>
            <person name="Lorensuhewa L."/>
            <person name="Robinson T."/>
            <person name="Song A."/>
            <person name="Song B.-B."/>
            <person name="Dinh H."/>
            <person name="Thornton R."/>
            <person name="Coyle M."/>
            <person name="Francisco L."/>
            <person name="Jackson L."/>
            <person name="Javaid M."/>
            <person name="Korchina V."/>
            <person name="Kovar C."/>
            <person name="Mata R."/>
            <person name="Mathew T."/>
            <person name="Ngo R."/>
            <person name="Nguyen L."/>
            <person name="Nguyen N."/>
            <person name="Okwuonu G."/>
            <person name="Ongeri F."/>
            <person name="Pham C."/>
            <person name="Simmons D."/>
            <person name="Wilczek-Boney K."/>
            <person name="Hale W."/>
            <person name="Jakkamsetti A."/>
            <person name="Pham P."/>
            <person name="Ruth R."/>
            <person name="San Lucas F."/>
            <person name="Warren J."/>
            <person name="Zhang J."/>
            <person name="Zhao Z."/>
            <person name="Zhou C."/>
            <person name="Zhu D."/>
            <person name="Lee S."/>
            <person name="Bess C."/>
            <person name="Blankenburg K."/>
            <person name="Forbes L."/>
            <person name="Fu Q."/>
            <person name="Gubbala S."/>
            <person name="Hirani K."/>
            <person name="Jayaseelan J.C."/>
            <person name="Lara F."/>
            <person name="Munidasa M."/>
            <person name="Palculict T."/>
            <person name="Patil S."/>
            <person name="Pu L.-L."/>
            <person name="Saada N."/>
            <person name="Tang L."/>
            <person name="Weissenberger G."/>
            <person name="Zhu Y."/>
            <person name="Hemphill L."/>
            <person name="Shang Y."/>
            <person name="Youmans B."/>
            <person name="Ayvaz T."/>
            <person name="Ross M."/>
            <person name="Santibanez J."/>
            <person name="Aqrawi P."/>
            <person name="Gross S."/>
            <person name="Joshi V."/>
            <person name="Fowler G."/>
            <person name="Nazareth L."/>
            <person name="Reid J."/>
            <person name="Worley K."/>
            <person name="Petrosino J."/>
            <person name="Highlander S."/>
            <person name="Gibbs R."/>
        </authorList>
    </citation>
    <scope>NUCLEOTIDE SEQUENCE [LARGE SCALE GENOMIC DNA]</scope>
    <source>
        <strain evidence="6">ATCC 33269</strain>
    </source>
</reference>
<evidence type="ECO:0000313" key="7">
    <source>
        <dbReference type="Proteomes" id="UP000005580"/>
    </source>
</evidence>
<feature type="transmembrane region" description="Helical" evidence="5">
    <location>
        <begin position="109"/>
        <end position="131"/>
    </location>
</feature>
<accession>E7RPA2</accession>